<gene>
    <name evidence="1" type="ORF">PEVE_00000719</name>
</gene>
<evidence type="ECO:0000313" key="2">
    <source>
        <dbReference type="Proteomes" id="UP001159427"/>
    </source>
</evidence>
<name>A0ABN8PXB4_9CNID</name>
<sequence length="192" mass="22377">YSGYSGYSSLDYWLISNSLYDSVTGTDIFPAIKTDHSAILLEFCNNVNDIKGPGYWKMNCSLLEDDDYINDITAKIPVWLAEGYKELSDNRNIWDWIKYNIRINAIQHSKRKAKERNDKEKSLQNVYAKAKQNVDLDPNNANVNALNSAKENLELFYEEKVHGIVIRARARWHEHGERSSKYFLNLEKRNHV</sequence>
<feature type="non-terminal residue" evidence="1">
    <location>
        <position position="1"/>
    </location>
</feature>
<evidence type="ECO:0000313" key="1">
    <source>
        <dbReference type="EMBL" id="CAH3152335.1"/>
    </source>
</evidence>
<proteinExistence type="predicted"/>
<keyword evidence="2" id="KW-1185">Reference proteome</keyword>
<organism evidence="1 2">
    <name type="scientific">Porites evermanni</name>
    <dbReference type="NCBI Taxonomy" id="104178"/>
    <lineage>
        <taxon>Eukaryota</taxon>
        <taxon>Metazoa</taxon>
        <taxon>Cnidaria</taxon>
        <taxon>Anthozoa</taxon>
        <taxon>Hexacorallia</taxon>
        <taxon>Scleractinia</taxon>
        <taxon>Fungiina</taxon>
        <taxon>Poritidae</taxon>
        <taxon>Porites</taxon>
    </lineage>
</organism>
<reference evidence="1 2" key="1">
    <citation type="submission" date="2022-05" db="EMBL/GenBank/DDBJ databases">
        <authorList>
            <consortium name="Genoscope - CEA"/>
            <person name="William W."/>
        </authorList>
    </citation>
    <scope>NUCLEOTIDE SEQUENCE [LARGE SCALE GENOMIC DNA]</scope>
</reference>
<comment type="caution">
    <text evidence="1">The sequence shown here is derived from an EMBL/GenBank/DDBJ whole genome shotgun (WGS) entry which is preliminary data.</text>
</comment>
<accession>A0ABN8PXB4</accession>
<dbReference type="EMBL" id="CALNXI010001032">
    <property type="protein sequence ID" value="CAH3152335.1"/>
    <property type="molecule type" value="Genomic_DNA"/>
</dbReference>
<feature type="non-terminal residue" evidence="1">
    <location>
        <position position="192"/>
    </location>
</feature>
<dbReference type="Proteomes" id="UP001159427">
    <property type="component" value="Unassembled WGS sequence"/>
</dbReference>
<protein>
    <submittedName>
        <fullName evidence="1">Uncharacterized protein</fullName>
    </submittedName>
</protein>